<feature type="transmembrane region" description="Helical" evidence="6">
    <location>
        <begin position="326"/>
        <end position="347"/>
    </location>
</feature>
<gene>
    <name evidence="8" type="ORF">KFK09_004865</name>
</gene>
<accession>A0A8T3BZP2</accession>
<feature type="transmembrane region" description="Helical" evidence="6">
    <location>
        <begin position="600"/>
        <end position="618"/>
    </location>
</feature>
<comment type="subcellular location">
    <subcellularLocation>
        <location evidence="1">Membrane</location>
        <topology evidence="1">Multi-pass membrane protein</topology>
    </subcellularLocation>
</comment>
<feature type="transmembrane region" description="Helical" evidence="6">
    <location>
        <begin position="75"/>
        <end position="99"/>
    </location>
</feature>
<feature type="transmembrane region" description="Helical" evidence="6">
    <location>
        <begin position="465"/>
        <end position="488"/>
    </location>
</feature>
<feature type="transmembrane region" description="Helical" evidence="6">
    <location>
        <begin position="359"/>
        <end position="383"/>
    </location>
</feature>
<evidence type="ECO:0000256" key="1">
    <source>
        <dbReference type="ARBA" id="ARBA00004141"/>
    </source>
</evidence>
<feature type="domain" description="EamA" evidence="7">
    <location>
        <begin position="313"/>
        <end position="429"/>
    </location>
</feature>
<evidence type="ECO:0000256" key="4">
    <source>
        <dbReference type="ARBA" id="ARBA00022989"/>
    </source>
</evidence>
<keyword evidence="9" id="KW-1185">Reference proteome</keyword>
<feature type="transmembrane region" description="Helical" evidence="6">
    <location>
        <begin position="105"/>
        <end position="124"/>
    </location>
</feature>
<feature type="domain" description="EamA" evidence="7">
    <location>
        <begin position="186"/>
        <end position="268"/>
    </location>
</feature>
<evidence type="ECO:0000259" key="7">
    <source>
        <dbReference type="Pfam" id="PF00892"/>
    </source>
</evidence>
<protein>
    <recommendedName>
        <fullName evidence="7">EamA domain-containing protein</fullName>
    </recommendedName>
</protein>
<dbReference type="GO" id="GO:0016020">
    <property type="term" value="C:membrane"/>
    <property type="evidence" value="ECO:0007669"/>
    <property type="project" value="UniProtKB-SubCell"/>
</dbReference>
<evidence type="ECO:0000256" key="6">
    <source>
        <dbReference type="SAM" id="Phobius"/>
    </source>
</evidence>
<keyword evidence="3 6" id="KW-0812">Transmembrane</keyword>
<comment type="caution">
    <text evidence="8">The sequence shown here is derived from an EMBL/GenBank/DDBJ whole genome shotgun (WGS) entry which is preliminary data.</text>
</comment>
<dbReference type="AlphaFoldDB" id="A0A8T3BZP2"/>
<evidence type="ECO:0000313" key="9">
    <source>
        <dbReference type="Proteomes" id="UP000829196"/>
    </source>
</evidence>
<evidence type="ECO:0000256" key="5">
    <source>
        <dbReference type="ARBA" id="ARBA00023136"/>
    </source>
</evidence>
<feature type="transmembrane region" description="Helical" evidence="6">
    <location>
        <begin position="181"/>
        <end position="204"/>
    </location>
</feature>
<reference evidence="8" key="1">
    <citation type="journal article" date="2022" name="Front. Genet.">
        <title>Chromosome-Scale Assembly of the Dendrobium nobile Genome Provides Insights Into the Molecular Mechanism of the Biosynthesis of the Medicinal Active Ingredient of Dendrobium.</title>
        <authorList>
            <person name="Xu Q."/>
            <person name="Niu S.-C."/>
            <person name="Li K.-L."/>
            <person name="Zheng P.-J."/>
            <person name="Zhang X.-J."/>
            <person name="Jia Y."/>
            <person name="Liu Y."/>
            <person name="Niu Y.-X."/>
            <person name="Yu L.-H."/>
            <person name="Chen D.-F."/>
            <person name="Zhang G.-Q."/>
        </authorList>
    </citation>
    <scope>NUCLEOTIDE SEQUENCE</scope>
    <source>
        <tissue evidence="8">Leaf</tissue>
    </source>
</reference>
<feature type="transmembrane region" description="Helical" evidence="6">
    <location>
        <begin position="136"/>
        <end position="156"/>
    </location>
</feature>
<dbReference type="InterPro" id="IPR000620">
    <property type="entry name" value="EamA_dom"/>
</dbReference>
<evidence type="ECO:0000256" key="2">
    <source>
        <dbReference type="ARBA" id="ARBA00007635"/>
    </source>
</evidence>
<feature type="transmembrane region" description="Helical" evidence="6">
    <location>
        <begin position="500"/>
        <end position="520"/>
    </location>
</feature>
<feature type="transmembrane region" description="Helical" evidence="6">
    <location>
        <begin position="572"/>
        <end position="593"/>
    </location>
</feature>
<feature type="domain" description="EamA" evidence="7">
    <location>
        <begin position="470"/>
        <end position="616"/>
    </location>
</feature>
<evidence type="ECO:0000256" key="3">
    <source>
        <dbReference type="ARBA" id="ARBA00022692"/>
    </source>
</evidence>
<name>A0A8T3BZP2_DENNO</name>
<keyword evidence="4 6" id="KW-1133">Transmembrane helix</keyword>
<dbReference type="Proteomes" id="UP000829196">
    <property type="component" value="Unassembled WGS sequence"/>
</dbReference>
<dbReference type="PANTHER" id="PTHR31218">
    <property type="entry name" value="WAT1-RELATED PROTEIN"/>
    <property type="match status" value="1"/>
</dbReference>
<feature type="transmembrane region" description="Helical" evidence="6">
    <location>
        <begin position="41"/>
        <end position="63"/>
    </location>
</feature>
<organism evidence="8 9">
    <name type="scientific">Dendrobium nobile</name>
    <name type="common">Orchid</name>
    <dbReference type="NCBI Taxonomy" id="94219"/>
    <lineage>
        <taxon>Eukaryota</taxon>
        <taxon>Viridiplantae</taxon>
        <taxon>Streptophyta</taxon>
        <taxon>Embryophyta</taxon>
        <taxon>Tracheophyta</taxon>
        <taxon>Spermatophyta</taxon>
        <taxon>Magnoliopsida</taxon>
        <taxon>Liliopsida</taxon>
        <taxon>Asparagales</taxon>
        <taxon>Orchidaceae</taxon>
        <taxon>Epidendroideae</taxon>
        <taxon>Malaxideae</taxon>
        <taxon>Dendrobiinae</taxon>
        <taxon>Dendrobium</taxon>
    </lineage>
</organism>
<dbReference type="InterPro" id="IPR037185">
    <property type="entry name" value="EmrE-like"/>
</dbReference>
<comment type="similarity">
    <text evidence="2">Belongs to the drug/metabolite transporter (DMT) superfamily. Plant drug/metabolite exporter (P-DME) (TC 2.A.7.4) family.</text>
</comment>
<keyword evidence="5 6" id="KW-0472">Membrane</keyword>
<feature type="domain" description="EamA" evidence="7">
    <location>
        <begin position="14"/>
        <end position="145"/>
    </location>
</feature>
<proteinExistence type="inferred from homology"/>
<feature type="transmembrane region" description="Helical" evidence="6">
    <location>
        <begin position="216"/>
        <end position="236"/>
    </location>
</feature>
<dbReference type="InterPro" id="IPR030184">
    <property type="entry name" value="WAT1-related"/>
</dbReference>
<evidence type="ECO:0000313" key="8">
    <source>
        <dbReference type="EMBL" id="KAI0522486.1"/>
    </source>
</evidence>
<dbReference type="Pfam" id="PF00892">
    <property type="entry name" value="EamA"/>
    <property type="match status" value="4"/>
</dbReference>
<dbReference type="SUPFAM" id="SSF103481">
    <property type="entry name" value="Multidrug resistance efflux transporter EmrE"/>
    <property type="match status" value="3"/>
</dbReference>
<dbReference type="EMBL" id="JAGYWB010000005">
    <property type="protein sequence ID" value="KAI0522486.1"/>
    <property type="molecule type" value="Genomic_DNA"/>
</dbReference>
<dbReference type="GO" id="GO:0022857">
    <property type="term" value="F:transmembrane transporter activity"/>
    <property type="evidence" value="ECO:0007669"/>
    <property type="project" value="InterPro"/>
</dbReference>
<dbReference type="OrthoDB" id="1728340at2759"/>
<sequence>MGREYQFSNKLKLLITVFLLHLCYAGSHIVSRVALNMGISKLLLLVYRNIIAVVLLAPFAYFLEKNDRPPLTFSILIELFLLALSGIAANQGSYILGLYYLSPTYVSAIQNSTPAITFAMAAALRLEKLNIKKRYGIAKVMGTAVCICGATILTLYKGSPLLQHHLNLTILGKSFISSNQIMHWTLGCVYILLNCVAWSGWMVFQVPVLKHYPARLSVTTLTCFFGVIQFVAIAAFTEKDVERWKIHSGEELLAVLYAGLVGSGLPSLFRHGALIGQAHYSLLFSNLYRLLSWWPSSQPLYLEINCTLEGSHIVSRVALNMGISKLLLLVYRNIIAVVLLAPFAYFLEKNDRPPLTFSILIELFLLALSGIAANQGSYILGLYYLSPTYVSAIQNSTPAITFAMAAALRLEKLNIKKRYGIAKVMGTTVCICGATILTLYKGSPLLQHHLNLTILGKSFISSNQIMHWTLGCVYILLNCVAWSGWMVFQVPVLKHYPARLSVTTLTCFFGVIQFVAIAAFTEKDVERWKIHSGEELLAVLYAVRNSSVSSRPSWFRITFSLQTWCIDRAGPLFVAVFQPVQTVLVAILSAIILGDQLYSGGLIGFILIMVGLYSVLWGKNEENKVGKLENKDLTNHLLEQQ</sequence>